<evidence type="ECO:0000256" key="7">
    <source>
        <dbReference type="ARBA" id="ARBA00022840"/>
    </source>
</evidence>
<dbReference type="OrthoDB" id="9765586at2"/>
<dbReference type="GO" id="GO:0016818">
    <property type="term" value="F:hydrolase activity, acting on acid anhydrides, in phosphorus-containing anhydrides"/>
    <property type="evidence" value="ECO:0007669"/>
    <property type="project" value="InterPro"/>
</dbReference>
<dbReference type="PROSITE" id="PS51194">
    <property type="entry name" value="HELICASE_CTER"/>
    <property type="match status" value="1"/>
</dbReference>
<dbReference type="PROSITE" id="PS51193">
    <property type="entry name" value="HELICASE_ATP_BIND_2"/>
    <property type="match status" value="1"/>
</dbReference>
<dbReference type="InterPro" id="IPR010614">
    <property type="entry name" value="RAD3-like_helicase_DEAD"/>
</dbReference>
<keyword evidence="4" id="KW-0227">DNA damage</keyword>
<dbReference type="PANTHER" id="PTHR11472:SF34">
    <property type="entry name" value="REGULATOR OF TELOMERE ELONGATION HELICASE 1"/>
    <property type="match status" value="1"/>
</dbReference>
<protein>
    <submittedName>
        <fullName evidence="16">Rad3-related DNA helicase</fullName>
    </submittedName>
</protein>
<dbReference type="SMART" id="SM00491">
    <property type="entry name" value="HELICc2"/>
    <property type="match status" value="1"/>
</dbReference>
<dbReference type="RefSeq" id="WP_090538497.1">
    <property type="nucleotide sequence ID" value="NZ_FOYD01000004.1"/>
</dbReference>
<feature type="domain" description="Helicase C-terminal" evidence="15">
    <location>
        <begin position="578"/>
        <end position="767"/>
    </location>
</feature>
<keyword evidence="7" id="KW-0067">ATP-binding</keyword>
<evidence type="ECO:0000313" key="16">
    <source>
        <dbReference type="EMBL" id="SFQ80484.1"/>
    </source>
</evidence>
<keyword evidence="12" id="KW-0413">Isomerase</keyword>
<reference evidence="16 17" key="1">
    <citation type="submission" date="2016-10" db="EMBL/GenBank/DDBJ databases">
        <authorList>
            <person name="de Groot N.N."/>
        </authorList>
    </citation>
    <scope>NUCLEOTIDE SEQUENCE [LARGE SCALE GENOMIC DNA]</scope>
    <source>
        <strain evidence="16 17">JCM 18415</strain>
    </source>
</reference>
<keyword evidence="10" id="KW-0238">DNA-binding</keyword>
<comment type="similarity">
    <text evidence="13">Belongs to the helicase family. DinG subfamily.</text>
</comment>
<dbReference type="InterPro" id="IPR014013">
    <property type="entry name" value="Helic_SF1/SF2_ATP-bd_DinG/Rad3"/>
</dbReference>
<name>A0A1I6BHV2_9GAMM</name>
<dbReference type="SMART" id="SM00488">
    <property type="entry name" value="DEXDc2"/>
    <property type="match status" value="1"/>
</dbReference>
<evidence type="ECO:0000256" key="11">
    <source>
        <dbReference type="ARBA" id="ARBA00023204"/>
    </source>
</evidence>
<dbReference type="GO" id="GO:0003677">
    <property type="term" value="F:DNA binding"/>
    <property type="evidence" value="ECO:0007669"/>
    <property type="project" value="UniProtKB-KW"/>
</dbReference>
<dbReference type="InterPro" id="IPR027417">
    <property type="entry name" value="P-loop_NTPase"/>
</dbReference>
<dbReference type="InterPro" id="IPR006555">
    <property type="entry name" value="ATP-dep_Helicase_C"/>
</dbReference>
<evidence type="ECO:0000256" key="9">
    <source>
        <dbReference type="ARBA" id="ARBA00023014"/>
    </source>
</evidence>
<evidence type="ECO:0000256" key="12">
    <source>
        <dbReference type="ARBA" id="ARBA00023235"/>
    </source>
</evidence>
<dbReference type="AlphaFoldDB" id="A0A1I6BHV2"/>
<evidence type="ECO:0000256" key="4">
    <source>
        <dbReference type="ARBA" id="ARBA00022763"/>
    </source>
</evidence>
<evidence type="ECO:0000256" key="3">
    <source>
        <dbReference type="ARBA" id="ARBA00022741"/>
    </source>
</evidence>
<organism evidence="16 17">
    <name type="scientific">Halopseudomonas formosensis</name>
    <dbReference type="NCBI Taxonomy" id="1002526"/>
    <lineage>
        <taxon>Bacteria</taxon>
        <taxon>Pseudomonadati</taxon>
        <taxon>Pseudomonadota</taxon>
        <taxon>Gammaproteobacteria</taxon>
        <taxon>Pseudomonadales</taxon>
        <taxon>Pseudomonadaceae</taxon>
        <taxon>Halopseudomonas</taxon>
    </lineage>
</organism>
<accession>A0A1I6BHV2</accession>
<dbReference type="GO" id="GO:0003678">
    <property type="term" value="F:DNA helicase activity"/>
    <property type="evidence" value="ECO:0007669"/>
    <property type="project" value="InterPro"/>
</dbReference>
<dbReference type="Pfam" id="PF13307">
    <property type="entry name" value="Helicase_C_2"/>
    <property type="match status" value="1"/>
</dbReference>
<dbReference type="PANTHER" id="PTHR11472">
    <property type="entry name" value="DNA REPAIR DEAD HELICASE RAD3/XP-D SUBFAMILY MEMBER"/>
    <property type="match status" value="1"/>
</dbReference>
<feature type="domain" description="Helicase ATP-binding" evidence="14">
    <location>
        <begin position="173"/>
        <end position="434"/>
    </location>
</feature>
<evidence type="ECO:0000256" key="8">
    <source>
        <dbReference type="ARBA" id="ARBA00023004"/>
    </source>
</evidence>
<dbReference type="Pfam" id="PF06733">
    <property type="entry name" value="DEAD_2"/>
    <property type="match status" value="1"/>
</dbReference>
<evidence type="ECO:0000259" key="14">
    <source>
        <dbReference type="PROSITE" id="PS51193"/>
    </source>
</evidence>
<dbReference type="Gene3D" id="3.40.50.300">
    <property type="entry name" value="P-loop containing nucleotide triphosphate hydrolases"/>
    <property type="match status" value="2"/>
</dbReference>
<keyword evidence="2" id="KW-0479">Metal-binding</keyword>
<evidence type="ECO:0000256" key="6">
    <source>
        <dbReference type="ARBA" id="ARBA00022806"/>
    </source>
</evidence>
<dbReference type="InterPro" id="IPR006554">
    <property type="entry name" value="Helicase-like_DEXD_c2"/>
</dbReference>
<keyword evidence="9" id="KW-0411">Iron-sulfur</keyword>
<dbReference type="GO" id="GO:0005524">
    <property type="term" value="F:ATP binding"/>
    <property type="evidence" value="ECO:0007669"/>
    <property type="project" value="UniProtKB-KW"/>
</dbReference>
<keyword evidence="11" id="KW-0234">DNA repair</keyword>
<sequence>MNYRVAVRALCAFTAREGDLDLRFTPAPSPQEGIAGHQVVTGRRGTHYLSELALSGEYRGLLVSGRADGYDPVLNRLEEIKTHRGKVERIADNQRRLHWAQVKVYGWLLCASRQLPEIELAVIYYNINTQKETACREQFRAGELRDFFELQCERFLDWAQQELEHRQARDASLEQLEFPWPSFRTGQRQLAAEVYRATRDGKTLLAQATTGIGKTLGTLFPQLKAFPGQRLDRLFYLTARTPGRQLALDALATLHARQPQMPLRVLEHIARDKACEHPQRACHGESCPLARGFHDRLPAARQVAVAARWLTRERVREIALTHDICPYYLSQELCHWADVVVADYNYYFDSSALLHALTLVNDWRVTLLVDEAHNLVERGRSMYSAELDQQRLHGLRSTAPAALGPALDRLERHWRQLVRDQQQDYQVQPQLPDLFMLSLQKLVGAITDHLAEQPEGNDAALLRFYLDALLFCRLAEHFAEHSIFDISLRRHGRRRLSTLCLRNLLPAPFLRGRFAAAHSSTLFSATLTPARYQQDMLGLPEGTRWLDVASPFSPEQLQVRYVSNLSTRYQHRADSLLPICQLIAEQYRQRPGNYLAFFSSYRYLEQVVELLQSHWPGIPLQVQSAGMDEAARRAFLDSFTGDSRQVGFAMLGGAFGEGIDLPGERLIGAFIATLGLPQVNPVTEQIRARMDQLFGHGHDYAYLFPGLQKVVQAAGRVIRSPEDQGMLWLLDDRFGQPRVRQLLPGWWQVERHHLAPPMLPGRMADLFSE</sequence>
<dbReference type="EMBL" id="FOYD01000004">
    <property type="protein sequence ID" value="SFQ80484.1"/>
    <property type="molecule type" value="Genomic_DNA"/>
</dbReference>
<evidence type="ECO:0000256" key="5">
    <source>
        <dbReference type="ARBA" id="ARBA00022801"/>
    </source>
</evidence>
<gene>
    <name evidence="16" type="ORF">SAMN05216578_10473</name>
</gene>
<evidence type="ECO:0000256" key="10">
    <source>
        <dbReference type="ARBA" id="ARBA00023125"/>
    </source>
</evidence>
<dbReference type="InterPro" id="IPR045028">
    <property type="entry name" value="DinG/Rad3-like"/>
</dbReference>
<dbReference type="SUPFAM" id="SSF52540">
    <property type="entry name" value="P-loop containing nucleoside triphosphate hydrolases"/>
    <property type="match status" value="1"/>
</dbReference>
<evidence type="ECO:0000313" key="17">
    <source>
        <dbReference type="Proteomes" id="UP000242815"/>
    </source>
</evidence>
<dbReference type="InterPro" id="IPR001650">
    <property type="entry name" value="Helicase_C-like"/>
</dbReference>
<dbReference type="GO" id="GO:0051539">
    <property type="term" value="F:4 iron, 4 sulfur cluster binding"/>
    <property type="evidence" value="ECO:0007669"/>
    <property type="project" value="UniProtKB-KW"/>
</dbReference>
<keyword evidence="6 16" id="KW-0347">Helicase</keyword>
<evidence type="ECO:0000256" key="1">
    <source>
        <dbReference type="ARBA" id="ARBA00022485"/>
    </source>
</evidence>
<keyword evidence="8" id="KW-0408">Iron</keyword>
<keyword evidence="3" id="KW-0547">Nucleotide-binding</keyword>
<evidence type="ECO:0000259" key="15">
    <source>
        <dbReference type="PROSITE" id="PS51194"/>
    </source>
</evidence>
<keyword evidence="1" id="KW-0004">4Fe-4S</keyword>
<keyword evidence="5" id="KW-0378">Hydrolase</keyword>
<dbReference type="STRING" id="1002526.SAMN05216578_10473"/>
<dbReference type="GO" id="GO:0046872">
    <property type="term" value="F:metal ion binding"/>
    <property type="evidence" value="ECO:0007669"/>
    <property type="project" value="UniProtKB-KW"/>
</dbReference>
<evidence type="ECO:0000256" key="2">
    <source>
        <dbReference type="ARBA" id="ARBA00022723"/>
    </source>
</evidence>
<dbReference type="Proteomes" id="UP000242815">
    <property type="component" value="Unassembled WGS sequence"/>
</dbReference>
<dbReference type="GO" id="GO:0006281">
    <property type="term" value="P:DNA repair"/>
    <property type="evidence" value="ECO:0007669"/>
    <property type="project" value="UniProtKB-KW"/>
</dbReference>
<proteinExistence type="inferred from homology"/>
<evidence type="ECO:0000256" key="13">
    <source>
        <dbReference type="ARBA" id="ARBA00038058"/>
    </source>
</evidence>